<dbReference type="NCBIfam" id="TIGR00684">
    <property type="entry name" value="narJ"/>
    <property type="match status" value="1"/>
</dbReference>
<evidence type="ECO:0000313" key="2">
    <source>
        <dbReference type="EMBL" id="ALG85636.1"/>
    </source>
</evidence>
<gene>
    <name evidence="2" type="ORF">ACH46_15560</name>
</gene>
<dbReference type="InterPro" id="IPR036411">
    <property type="entry name" value="TorD-like_sf"/>
</dbReference>
<name>A0A0N9ND71_9ACTN</name>
<keyword evidence="3" id="KW-1185">Reference proteome</keyword>
<dbReference type="Gene3D" id="1.10.3480.10">
    <property type="entry name" value="TorD-like"/>
    <property type="match status" value="1"/>
</dbReference>
<dbReference type="Proteomes" id="UP000063789">
    <property type="component" value="Chromosome"/>
</dbReference>
<dbReference type="GO" id="GO:0042128">
    <property type="term" value="P:nitrate assimilation"/>
    <property type="evidence" value="ECO:0007669"/>
    <property type="project" value="UniProtKB-KW"/>
</dbReference>
<dbReference type="AlphaFoldDB" id="A0A0N9ND71"/>
<dbReference type="OrthoDB" id="4307003at2"/>
<proteinExistence type="predicted"/>
<dbReference type="PANTHER" id="PTHR43680">
    <property type="entry name" value="NITRATE REDUCTASE MOLYBDENUM COFACTOR ASSEMBLY CHAPERONE"/>
    <property type="match status" value="1"/>
</dbReference>
<keyword evidence="1" id="KW-0534">Nitrate assimilation</keyword>
<sequence length="242" mass="26777">MKLLSRRRSPARVDWRVVHQVSAWCLGYPDDNLFGRLDLMRAALDEQPGTEAATALRRFLDHVAGGDRAELAQHYTDVFDMSRKRTLYLSYWAAGDTRQRGAVLAEFKQLYRDSGFLVNLQGELPDHLPIVLEFTALADPERGIKVLTDNRAAIELVRFGLIDMDSPYADVLAAVCATLPGQSPPDRASAMAMSSVTPAVEAVGLEPYGTWAPGTRDDGSQAPRLLPLFTETELTDTPEAFR</sequence>
<evidence type="ECO:0000313" key="3">
    <source>
        <dbReference type="Proteomes" id="UP000063789"/>
    </source>
</evidence>
<dbReference type="GO" id="GO:0051131">
    <property type="term" value="P:chaperone-mediated protein complex assembly"/>
    <property type="evidence" value="ECO:0007669"/>
    <property type="project" value="InterPro"/>
</dbReference>
<dbReference type="STRING" id="1136941.ACH46_15560"/>
<dbReference type="PANTHER" id="PTHR43680:SF2">
    <property type="entry name" value="NITRATE REDUCTASE MOLYBDENUM COFACTOR ASSEMBLY CHAPERONE NARJ"/>
    <property type="match status" value="1"/>
</dbReference>
<dbReference type="EMBL" id="CP011853">
    <property type="protein sequence ID" value="ALG85636.1"/>
    <property type="molecule type" value="Genomic_DNA"/>
</dbReference>
<dbReference type="InterPro" id="IPR003765">
    <property type="entry name" value="NO3_reductase_chaperone_NarJ"/>
</dbReference>
<reference evidence="3" key="1">
    <citation type="submission" date="2015-06" db="EMBL/GenBank/DDBJ databases">
        <title>Complete genome sequence and metabolic analysis of phthalate degradation pathway in Gordonia sp. QH-11.</title>
        <authorList>
            <person name="Jin D."/>
            <person name="Kong X."/>
            <person name="Bai Z."/>
        </authorList>
    </citation>
    <scope>NUCLEOTIDE SEQUENCE [LARGE SCALE GENOMIC DNA]</scope>
    <source>
        <strain evidence="3">QH-11</strain>
    </source>
</reference>
<dbReference type="Pfam" id="PF02613">
    <property type="entry name" value="Nitrate_red_del"/>
    <property type="match status" value="1"/>
</dbReference>
<reference evidence="2 3" key="2">
    <citation type="journal article" date="2017" name="Int. J. Syst. Evol. Microbiol.">
        <title>Gordonia phthalatica sp. nov., a di-n-butyl phthalate-degrading bacterium isolated from activated sludge.</title>
        <authorList>
            <person name="Jin D."/>
            <person name="Kong X."/>
            <person name="Jia M."/>
            <person name="Yu X."/>
            <person name="Wang X."/>
            <person name="Zhuang X."/>
            <person name="Deng Y."/>
            <person name="Bai Z."/>
        </authorList>
    </citation>
    <scope>NUCLEOTIDE SEQUENCE [LARGE SCALE GENOMIC DNA]</scope>
    <source>
        <strain evidence="2 3">QH-11</strain>
    </source>
</reference>
<dbReference type="InterPro" id="IPR020945">
    <property type="entry name" value="DMSO/NO3_reduct_chaperone"/>
</dbReference>
<dbReference type="GO" id="GO:0051082">
    <property type="term" value="F:unfolded protein binding"/>
    <property type="evidence" value="ECO:0007669"/>
    <property type="project" value="InterPro"/>
</dbReference>
<organism evidence="2 3">
    <name type="scientific">Gordonia phthalatica</name>
    <dbReference type="NCBI Taxonomy" id="1136941"/>
    <lineage>
        <taxon>Bacteria</taxon>
        <taxon>Bacillati</taxon>
        <taxon>Actinomycetota</taxon>
        <taxon>Actinomycetes</taxon>
        <taxon>Mycobacteriales</taxon>
        <taxon>Gordoniaceae</taxon>
        <taxon>Gordonia</taxon>
    </lineage>
</organism>
<dbReference type="RefSeq" id="WP_062393723.1">
    <property type="nucleotide sequence ID" value="NZ_CP011853.1"/>
</dbReference>
<accession>A0A0N9ND71</accession>
<evidence type="ECO:0000256" key="1">
    <source>
        <dbReference type="ARBA" id="ARBA00023063"/>
    </source>
</evidence>
<protein>
    <submittedName>
        <fullName evidence="2">Nitrate reductase</fullName>
    </submittedName>
</protein>
<dbReference type="KEGG" id="goq:ACH46_15560"/>
<dbReference type="PATRIC" id="fig|1136941.3.peg.3175"/>
<dbReference type="SUPFAM" id="SSF89155">
    <property type="entry name" value="TorD-like"/>
    <property type="match status" value="1"/>
</dbReference>
<dbReference type="GO" id="GO:0016530">
    <property type="term" value="F:metallochaperone activity"/>
    <property type="evidence" value="ECO:0007669"/>
    <property type="project" value="TreeGrafter"/>
</dbReference>